<dbReference type="GO" id="GO:0004497">
    <property type="term" value="F:monooxygenase activity"/>
    <property type="evidence" value="ECO:0007669"/>
    <property type="project" value="UniProtKB-KW"/>
</dbReference>
<gene>
    <name evidence="8" type="ORF">PHACADRAFT_109043</name>
</gene>
<keyword evidence="6 7" id="KW-0503">Monooxygenase</keyword>
<organism evidence="8 9">
    <name type="scientific">Phanerochaete carnosa (strain HHB-10118-sp)</name>
    <name type="common">White-rot fungus</name>
    <name type="synonym">Peniophora carnosa</name>
    <dbReference type="NCBI Taxonomy" id="650164"/>
    <lineage>
        <taxon>Eukaryota</taxon>
        <taxon>Fungi</taxon>
        <taxon>Dikarya</taxon>
        <taxon>Basidiomycota</taxon>
        <taxon>Agaricomycotina</taxon>
        <taxon>Agaricomycetes</taxon>
        <taxon>Polyporales</taxon>
        <taxon>Phanerochaetaceae</taxon>
        <taxon>Phanerochaete</taxon>
    </lineage>
</organism>
<dbReference type="GO" id="GO:0005506">
    <property type="term" value="F:iron ion binding"/>
    <property type="evidence" value="ECO:0007669"/>
    <property type="project" value="InterPro"/>
</dbReference>
<feature type="non-terminal residue" evidence="8">
    <location>
        <position position="423"/>
    </location>
</feature>
<dbReference type="KEGG" id="pco:PHACADRAFT_109043"/>
<dbReference type="OrthoDB" id="1844152at2759"/>
<evidence type="ECO:0000256" key="4">
    <source>
        <dbReference type="ARBA" id="ARBA00023002"/>
    </source>
</evidence>
<dbReference type="RefSeq" id="XP_007403074.1">
    <property type="nucleotide sequence ID" value="XM_007403012.1"/>
</dbReference>
<dbReference type="PANTHER" id="PTHR46206:SF1">
    <property type="entry name" value="P450, PUTATIVE (EUROFUNG)-RELATED"/>
    <property type="match status" value="1"/>
</dbReference>
<dbReference type="Gene3D" id="1.10.630.10">
    <property type="entry name" value="Cytochrome P450"/>
    <property type="match status" value="1"/>
</dbReference>
<evidence type="ECO:0000313" key="8">
    <source>
        <dbReference type="EMBL" id="EKM48374.1"/>
    </source>
</evidence>
<accession>K5VP88</accession>
<dbReference type="CDD" id="cd11041">
    <property type="entry name" value="CYP503A1-like"/>
    <property type="match status" value="1"/>
</dbReference>
<keyword evidence="3 7" id="KW-0479">Metal-binding</keyword>
<dbReference type="InterPro" id="IPR036396">
    <property type="entry name" value="Cyt_P450_sf"/>
</dbReference>
<evidence type="ECO:0008006" key="10">
    <source>
        <dbReference type="Google" id="ProtNLM"/>
    </source>
</evidence>
<dbReference type="GO" id="GO:0020037">
    <property type="term" value="F:heme binding"/>
    <property type="evidence" value="ECO:0007669"/>
    <property type="project" value="InterPro"/>
</dbReference>
<evidence type="ECO:0000256" key="2">
    <source>
        <dbReference type="ARBA" id="ARBA00010617"/>
    </source>
</evidence>
<dbReference type="HOGENOM" id="CLU_022195_0_2_1"/>
<dbReference type="InParanoid" id="K5VP88"/>
<dbReference type="Proteomes" id="UP000008370">
    <property type="component" value="Unassembled WGS sequence"/>
</dbReference>
<evidence type="ECO:0000256" key="3">
    <source>
        <dbReference type="ARBA" id="ARBA00022723"/>
    </source>
</evidence>
<keyword evidence="7" id="KW-0349">Heme</keyword>
<keyword evidence="4 7" id="KW-0560">Oxidoreductase</keyword>
<comment type="similarity">
    <text evidence="2 7">Belongs to the cytochrome P450 family.</text>
</comment>
<protein>
    <recommendedName>
        <fullName evidence="10">Cytochrome P450</fullName>
    </recommendedName>
</protein>
<evidence type="ECO:0000256" key="5">
    <source>
        <dbReference type="ARBA" id="ARBA00023004"/>
    </source>
</evidence>
<evidence type="ECO:0000313" key="9">
    <source>
        <dbReference type="Proteomes" id="UP000008370"/>
    </source>
</evidence>
<evidence type="ECO:0000256" key="6">
    <source>
        <dbReference type="ARBA" id="ARBA00023033"/>
    </source>
</evidence>
<dbReference type="InterPro" id="IPR017972">
    <property type="entry name" value="Cyt_P450_CS"/>
</dbReference>
<keyword evidence="5 7" id="KW-0408">Iron</keyword>
<dbReference type="AlphaFoldDB" id="K5VP88"/>
<evidence type="ECO:0000256" key="1">
    <source>
        <dbReference type="ARBA" id="ARBA00001971"/>
    </source>
</evidence>
<dbReference type="InterPro" id="IPR001128">
    <property type="entry name" value="Cyt_P450"/>
</dbReference>
<keyword evidence="9" id="KW-1185">Reference proteome</keyword>
<comment type="cofactor">
    <cofactor evidence="1">
        <name>heme</name>
        <dbReference type="ChEBI" id="CHEBI:30413"/>
    </cofactor>
</comment>
<proteinExistence type="inferred from homology"/>
<dbReference type="PANTHER" id="PTHR46206">
    <property type="entry name" value="CYTOCHROME P450"/>
    <property type="match status" value="1"/>
</dbReference>
<dbReference type="EMBL" id="JH931124">
    <property type="protein sequence ID" value="EKM48374.1"/>
    <property type="molecule type" value="Genomic_DNA"/>
</dbReference>
<dbReference type="SUPFAM" id="SSF48264">
    <property type="entry name" value="Cytochrome P450"/>
    <property type="match status" value="1"/>
</dbReference>
<name>K5VP88_PHACS</name>
<dbReference type="GeneID" id="18907559"/>
<dbReference type="PROSITE" id="PS00086">
    <property type="entry name" value="CYTOCHROME_P450"/>
    <property type="match status" value="1"/>
</dbReference>
<dbReference type="GO" id="GO:0016705">
    <property type="term" value="F:oxidoreductase activity, acting on paired donors, with incorporation or reduction of molecular oxygen"/>
    <property type="evidence" value="ECO:0007669"/>
    <property type="project" value="InterPro"/>
</dbReference>
<reference evidence="8 9" key="1">
    <citation type="journal article" date="2012" name="BMC Genomics">
        <title>Comparative genomics of the white-rot fungi, Phanerochaete carnosa and P. chrysosporium, to elucidate the genetic basis of the distinct wood types they colonize.</title>
        <authorList>
            <person name="Suzuki H."/>
            <person name="MacDonald J."/>
            <person name="Syed K."/>
            <person name="Salamov A."/>
            <person name="Hori C."/>
            <person name="Aerts A."/>
            <person name="Henrissat B."/>
            <person name="Wiebenga A."/>
            <person name="vanKuyk P.A."/>
            <person name="Barry K."/>
            <person name="Lindquist E."/>
            <person name="LaButti K."/>
            <person name="Lapidus A."/>
            <person name="Lucas S."/>
            <person name="Coutinho P."/>
            <person name="Gong Y."/>
            <person name="Samejima M."/>
            <person name="Mahadevan R."/>
            <person name="Abou-Zaid M."/>
            <person name="de Vries R.P."/>
            <person name="Igarashi K."/>
            <person name="Yadav J.S."/>
            <person name="Grigoriev I.V."/>
            <person name="Master E.R."/>
        </authorList>
    </citation>
    <scope>NUCLEOTIDE SEQUENCE [LARGE SCALE GENOMIC DNA]</scope>
    <source>
        <strain evidence="8 9">HHB-10118-sp</strain>
    </source>
</reference>
<sequence length="423" mass="47922">VIVSNPDLNEELRKVPVEILSSPAALHQFLQCLYTLGIELSGMMYYIDIVRDQLLRHVNPSPSMLYDEMLAAFQDLIPQCDDWAPIPAFDTSLKLLFRVNNRAFVSAPLCRDAEYSDLIIESTTNVFKGAILYNALPAPIRPFISRWIDLVGPCIARGVCFIQPYYNQRMAEMEAAGKLEDWAGKEDDLLSYLIAETKGGQRNVQELARILLVVNLAAVHTSAQSFTHILSRVASNSEWARALREETEQIVEQFGYNKEALHRMRKLDSFIQESLRYDGLGALASTKLVLKDFAMSDGTVLPRGTLVAAPAREIHEESENYPDADTFQPWRFYHEGDEFDDALYRRSMTTTSPIYLPFGHGKTACPGRFFVALALKMIMTNLVLNYDVKLEHDSTEVPLASWYITAHVPNVRAKVLVRRRPEV</sequence>
<evidence type="ECO:0000256" key="7">
    <source>
        <dbReference type="RuleBase" id="RU000461"/>
    </source>
</evidence>
<dbReference type="Pfam" id="PF00067">
    <property type="entry name" value="p450"/>
    <property type="match status" value="1"/>
</dbReference>